<sequence>MSMIGPMNASDKPDLFISAPTIERSKRCQNCIHFDNGPKAQQVYYVKRSRELEYKARLNLEKEGISLIGRSFDAKRALKLIESQDEGMIRLQQGTMGLCAKNKMAGDFVEYRALCASWEQRYAPDGADKGDITSADTRASVFGSDDHEQTQGAALNPKPRGNGTK</sequence>
<reference evidence="2" key="1">
    <citation type="journal article" date="2015" name="Nature">
        <title>Complex archaea that bridge the gap between prokaryotes and eukaryotes.</title>
        <authorList>
            <person name="Spang A."/>
            <person name="Saw J.H."/>
            <person name="Jorgensen S.L."/>
            <person name="Zaremba-Niedzwiedzka K."/>
            <person name="Martijn J."/>
            <person name="Lind A.E."/>
            <person name="van Eijk R."/>
            <person name="Schleper C."/>
            <person name="Guy L."/>
            <person name="Ettema T.J."/>
        </authorList>
    </citation>
    <scope>NUCLEOTIDE SEQUENCE</scope>
</reference>
<comment type="caution">
    <text evidence="2">The sequence shown here is derived from an EMBL/GenBank/DDBJ whole genome shotgun (WGS) entry which is preliminary data.</text>
</comment>
<name>A0A0F9RY20_9ZZZZ</name>
<organism evidence="2">
    <name type="scientific">marine sediment metagenome</name>
    <dbReference type="NCBI Taxonomy" id="412755"/>
    <lineage>
        <taxon>unclassified sequences</taxon>
        <taxon>metagenomes</taxon>
        <taxon>ecological metagenomes</taxon>
    </lineage>
</organism>
<gene>
    <name evidence="2" type="ORF">LCGC14_0522720</name>
</gene>
<dbReference type="EMBL" id="LAZR01000661">
    <property type="protein sequence ID" value="KKN61340.1"/>
    <property type="molecule type" value="Genomic_DNA"/>
</dbReference>
<protein>
    <submittedName>
        <fullName evidence="2">Uncharacterized protein</fullName>
    </submittedName>
</protein>
<accession>A0A0F9RY20</accession>
<dbReference type="AlphaFoldDB" id="A0A0F9RY20"/>
<feature type="region of interest" description="Disordered" evidence="1">
    <location>
        <begin position="126"/>
        <end position="165"/>
    </location>
</feature>
<evidence type="ECO:0000313" key="2">
    <source>
        <dbReference type="EMBL" id="KKN61340.1"/>
    </source>
</evidence>
<proteinExistence type="predicted"/>
<evidence type="ECO:0000256" key="1">
    <source>
        <dbReference type="SAM" id="MobiDB-lite"/>
    </source>
</evidence>